<evidence type="ECO:0000313" key="2">
    <source>
        <dbReference type="Proteomes" id="UP000789920"/>
    </source>
</evidence>
<comment type="caution">
    <text evidence="1">The sequence shown here is derived from an EMBL/GenBank/DDBJ whole genome shotgun (WGS) entry which is preliminary data.</text>
</comment>
<proteinExistence type="predicted"/>
<protein>
    <submittedName>
        <fullName evidence="1">16642_t:CDS:1</fullName>
    </submittedName>
</protein>
<gene>
    <name evidence="1" type="ORF">RPERSI_LOCUS27016</name>
</gene>
<keyword evidence="2" id="KW-1185">Reference proteome</keyword>
<feature type="non-terminal residue" evidence="1">
    <location>
        <position position="1"/>
    </location>
</feature>
<evidence type="ECO:0000313" key="1">
    <source>
        <dbReference type="EMBL" id="CAG8827606.1"/>
    </source>
</evidence>
<organism evidence="1 2">
    <name type="scientific">Racocetra persica</name>
    <dbReference type="NCBI Taxonomy" id="160502"/>
    <lineage>
        <taxon>Eukaryota</taxon>
        <taxon>Fungi</taxon>
        <taxon>Fungi incertae sedis</taxon>
        <taxon>Mucoromycota</taxon>
        <taxon>Glomeromycotina</taxon>
        <taxon>Glomeromycetes</taxon>
        <taxon>Diversisporales</taxon>
        <taxon>Gigasporaceae</taxon>
        <taxon>Racocetra</taxon>
    </lineage>
</organism>
<dbReference type="Proteomes" id="UP000789920">
    <property type="component" value="Unassembled WGS sequence"/>
</dbReference>
<name>A0ACA9S787_9GLOM</name>
<accession>A0ACA9S787</accession>
<dbReference type="EMBL" id="CAJVQC010094108">
    <property type="protein sequence ID" value="CAG8827606.1"/>
    <property type="molecule type" value="Genomic_DNA"/>
</dbReference>
<sequence>PNEKKVALEKNYFQNVAKRFLVYGKIKSHQVSKSGQICRVFIITEQESKQIVISLIAKSSDEKQFSPRYEKWLAEYELLGESAQKSLNGYRRLVQKDSDSLRKGSERQEEGNKQITVLEEKVRERILTLHD</sequence>
<reference evidence="1" key="1">
    <citation type="submission" date="2021-06" db="EMBL/GenBank/DDBJ databases">
        <authorList>
            <person name="Kallberg Y."/>
            <person name="Tangrot J."/>
            <person name="Rosling A."/>
        </authorList>
    </citation>
    <scope>NUCLEOTIDE SEQUENCE</scope>
    <source>
        <strain evidence="1">MA461A</strain>
    </source>
</reference>